<dbReference type="AlphaFoldDB" id="A0AAN7V3S3"/>
<dbReference type="EMBL" id="JAWHQM010000045">
    <property type="protein sequence ID" value="KAK5634879.1"/>
    <property type="molecule type" value="Genomic_DNA"/>
</dbReference>
<gene>
    <name evidence="2" type="ORF">RRF57_010591</name>
</gene>
<comment type="caution">
    <text evidence="2">The sequence shown here is derived from an EMBL/GenBank/DDBJ whole genome shotgun (WGS) entry which is preliminary data.</text>
</comment>
<protein>
    <recommendedName>
        <fullName evidence="4">Transcription factor domain-containing protein</fullName>
    </recommendedName>
</protein>
<keyword evidence="3" id="KW-1185">Reference proteome</keyword>
<dbReference type="Proteomes" id="UP001305414">
    <property type="component" value="Unassembled WGS sequence"/>
</dbReference>
<evidence type="ECO:0000313" key="2">
    <source>
        <dbReference type="EMBL" id="KAK5634879.1"/>
    </source>
</evidence>
<evidence type="ECO:0000256" key="1">
    <source>
        <dbReference type="SAM" id="MobiDB-lite"/>
    </source>
</evidence>
<proteinExistence type="predicted"/>
<accession>A0AAN7V3S3</accession>
<evidence type="ECO:0000313" key="3">
    <source>
        <dbReference type="Proteomes" id="UP001305414"/>
    </source>
</evidence>
<name>A0AAN7V3S3_9PEZI</name>
<feature type="region of interest" description="Disordered" evidence="1">
    <location>
        <begin position="223"/>
        <end position="256"/>
    </location>
</feature>
<sequence>MRCIQLKGWPRRGIFVDDQRSYPAIRAGPGMFASCIHSGAPVLGFKPSLVRMASPTCNVAWYVVTLAQPHPVRSMELSTSANIFCFLVSFYQCHCDIYRMFLNGYSEAAPSRLLASICPQDCATMQVQCLEHAENIIRILGDFITSYPRGSRGSSRLLLLERDAAVCAFESARLVMFGSRLPCATSTLEVSLYLIIEFFQYSASTRSLSVALENLISGYSKRLSEQAQPQRPASDTHTEPEPAAPRPSSKISQQASSRQRLSVQSLLLHHEIAGPFLIPNAPETTNPNPRTTYPLLLQTRTSSLGISPAGGDIGTNANTLSPPILSTAGACDMTPGTLTPPLSNYNQQSLTPPHPQLLFSRSGVAIDACREDAGLIFKPWMGFTGTEEFYGLSQGLSEEY</sequence>
<reference evidence="2 3" key="1">
    <citation type="submission" date="2023-10" db="EMBL/GenBank/DDBJ databases">
        <title>Draft genome sequence of Xylaria bambusicola isolate GMP-LS, the root and basal stem rot pathogen of sugarcane in Indonesia.</title>
        <authorList>
            <person name="Selvaraj P."/>
            <person name="Muralishankar V."/>
            <person name="Muruganantham S."/>
            <person name="Sp S."/>
            <person name="Haryani S."/>
            <person name="Lau K.J.X."/>
            <person name="Naqvi N.I."/>
        </authorList>
    </citation>
    <scope>NUCLEOTIDE SEQUENCE [LARGE SCALE GENOMIC DNA]</scope>
    <source>
        <strain evidence="2">GMP-LS</strain>
    </source>
</reference>
<organism evidence="2 3">
    <name type="scientific">Xylaria bambusicola</name>
    <dbReference type="NCBI Taxonomy" id="326684"/>
    <lineage>
        <taxon>Eukaryota</taxon>
        <taxon>Fungi</taxon>
        <taxon>Dikarya</taxon>
        <taxon>Ascomycota</taxon>
        <taxon>Pezizomycotina</taxon>
        <taxon>Sordariomycetes</taxon>
        <taxon>Xylariomycetidae</taxon>
        <taxon>Xylariales</taxon>
        <taxon>Xylariaceae</taxon>
        <taxon>Xylaria</taxon>
    </lineage>
</organism>
<evidence type="ECO:0008006" key="4">
    <source>
        <dbReference type="Google" id="ProtNLM"/>
    </source>
</evidence>